<keyword evidence="3 5" id="KW-0520">NAD</keyword>
<dbReference type="SUPFAM" id="SSF53223">
    <property type="entry name" value="Aminoacid dehydrogenase-like, N-terminal domain"/>
    <property type="match status" value="1"/>
</dbReference>
<dbReference type="Pfam" id="PF00208">
    <property type="entry name" value="ELFV_dehydrog"/>
    <property type="match status" value="2"/>
</dbReference>
<dbReference type="InterPro" id="IPR006096">
    <property type="entry name" value="Glu/Leu/Phe/Val/Trp_DH_C"/>
</dbReference>
<protein>
    <submittedName>
        <fullName evidence="8">Leucine dehydrogenase</fullName>
    </submittedName>
</protein>
<dbReference type="GO" id="GO:0000166">
    <property type="term" value="F:nucleotide binding"/>
    <property type="evidence" value="ECO:0007669"/>
    <property type="project" value="UniProtKB-KW"/>
</dbReference>
<evidence type="ECO:0000256" key="5">
    <source>
        <dbReference type="PIRSR" id="PIRSR000188-2"/>
    </source>
</evidence>
<dbReference type="PANTHER" id="PTHR42722:SF1">
    <property type="entry name" value="VALINE DEHYDROGENASE"/>
    <property type="match status" value="1"/>
</dbReference>
<dbReference type="RefSeq" id="WP_088553729.1">
    <property type="nucleotide sequence ID" value="NZ_BDGJ01000071.1"/>
</dbReference>
<dbReference type="InterPro" id="IPR046346">
    <property type="entry name" value="Aminoacid_DH-like_N_sf"/>
</dbReference>
<sequence length="357" mass="38774">MRIFEYFEKEPYEQVVYGYDTASGLKTIIAIHNTTLGPALGGVRMWPYASEEEALVDVLRLSRAMTYKAAAADMNLGGGKAVIIGDPRRDKTEKLLRAYGRFVDSLGGRYITAEDVGVGKEDMDIIKRETGYVVGVTGGSGDPSPFTAYGVWLGMKAAVKEVYGKESLEGLTIAVQGLGKVGCCLCRHLYRDGARLVVTDINHEAVKKAVKEFGAEAVNPEEIYGVKCDIFAPCALGAVVNDATIPRFNCKIIAGCANNVLEDDQHGDFLHDMGILYVPDYIINAGGLINVAEELGGYNRQRALDKINRIYNTVKEVISLAKGKGIPPYQAADMIVRERIGRAKHVPGVCQRGDMVG</sequence>
<organism evidence="8 9">
    <name type="scientific">Calderihabitans maritimus</name>
    <dbReference type="NCBI Taxonomy" id="1246530"/>
    <lineage>
        <taxon>Bacteria</taxon>
        <taxon>Bacillati</taxon>
        <taxon>Bacillota</taxon>
        <taxon>Clostridia</taxon>
        <taxon>Neomoorellales</taxon>
        <taxon>Calderihabitantaceae</taxon>
        <taxon>Calderihabitans</taxon>
    </lineage>
</organism>
<evidence type="ECO:0000313" key="8">
    <source>
        <dbReference type="EMBL" id="GAW92354.1"/>
    </source>
</evidence>
<comment type="caution">
    <text evidence="8">The sequence shown here is derived from an EMBL/GenBank/DDBJ whole genome shotgun (WGS) entry which is preliminary data.</text>
</comment>
<reference evidence="9" key="1">
    <citation type="journal article" date="2017" name="Appl. Environ. Microbiol.">
        <title>Genomic analysis of Calderihabitans maritimus KKC1, a thermophilic hydrogenogenic carboxydotrophic bacterium isolated from marine sediment.</title>
        <authorList>
            <person name="Omae K."/>
            <person name="Yoneda Y."/>
            <person name="Fukuyama Y."/>
            <person name="Yoshida T."/>
            <person name="Sako Y."/>
        </authorList>
    </citation>
    <scope>NUCLEOTIDE SEQUENCE [LARGE SCALE GENOMIC DNA]</scope>
    <source>
        <strain evidence="9">KKC1</strain>
    </source>
</reference>
<dbReference type="AlphaFoldDB" id="A0A1Z5HS59"/>
<comment type="similarity">
    <text evidence="1 6">Belongs to the Glu/Leu/Phe/Val dehydrogenases family.</text>
</comment>
<keyword evidence="9" id="KW-1185">Reference proteome</keyword>
<dbReference type="GO" id="GO:0016639">
    <property type="term" value="F:oxidoreductase activity, acting on the CH-NH2 group of donors, NAD or NADP as acceptor"/>
    <property type="evidence" value="ECO:0007669"/>
    <property type="project" value="InterPro"/>
</dbReference>
<feature type="active site" description="Proton donor/acceptor" evidence="4">
    <location>
        <position position="80"/>
    </location>
</feature>
<evidence type="ECO:0000256" key="1">
    <source>
        <dbReference type="ARBA" id="ARBA00006382"/>
    </source>
</evidence>
<dbReference type="SMART" id="SM00839">
    <property type="entry name" value="ELFV_dehydrog"/>
    <property type="match status" value="1"/>
</dbReference>
<dbReference type="OrthoDB" id="9803297at2"/>
<dbReference type="InterPro" id="IPR006097">
    <property type="entry name" value="Glu/Leu/Phe/Val/Trp_DH_dimer"/>
</dbReference>
<dbReference type="InterPro" id="IPR036291">
    <property type="entry name" value="NAD(P)-bd_dom_sf"/>
</dbReference>
<dbReference type="PANTHER" id="PTHR42722">
    <property type="entry name" value="LEUCINE DEHYDROGENASE"/>
    <property type="match status" value="1"/>
</dbReference>
<proteinExistence type="inferred from homology"/>
<dbReference type="InterPro" id="IPR016211">
    <property type="entry name" value="Glu/Phe/Leu/Val/Trp_DH_bac/arc"/>
</dbReference>
<dbReference type="InterPro" id="IPR006095">
    <property type="entry name" value="Glu/Leu/Phe/Val/Trp_DH"/>
</dbReference>
<keyword evidence="2 6" id="KW-0560">Oxidoreductase</keyword>
<feature type="binding site" evidence="5">
    <location>
        <begin position="177"/>
        <end position="182"/>
    </location>
    <ligand>
        <name>NAD(+)</name>
        <dbReference type="ChEBI" id="CHEBI:57540"/>
    </ligand>
</feature>
<evidence type="ECO:0000256" key="3">
    <source>
        <dbReference type="ARBA" id="ARBA00023027"/>
    </source>
</evidence>
<dbReference type="Pfam" id="PF02812">
    <property type="entry name" value="ELFV_dehydrog_N"/>
    <property type="match status" value="1"/>
</dbReference>
<dbReference type="FunFam" id="3.40.50.10860:FF:000010">
    <property type="entry name" value="Leucine dehydrogenase"/>
    <property type="match status" value="1"/>
</dbReference>
<evidence type="ECO:0000256" key="2">
    <source>
        <dbReference type="ARBA" id="ARBA00023002"/>
    </source>
</evidence>
<dbReference type="SUPFAM" id="SSF51735">
    <property type="entry name" value="NAD(P)-binding Rossmann-fold domains"/>
    <property type="match status" value="1"/>
</dbReference>
<dbReference type="GO" id="GO:0006520">
    <property type="term" value="P:amino acid metabolic process"/>
    <property type="evidence" value="ECO:0007669"/>
    <property type="project" value="InterPro"/>
</dbReference>
<evidence type="ECO:0000259" key="7">
    <source>
        <dbReference type="SMART" id="SM00839"/>
    </source>
</evidence>
<dbReference type="PIRSF" id="PIRSF000188">
    <property type="entry name" value="Phe_leu_dh"/>
    <property type="match status" value="1"/>
</dbReference>
<accession>A0A1Z5HS59</accession>
<name>A0A1Z5HS59_9FIRM</name>
<dbReference type="EMBL" id="BDGJ01000071">
    <property type="protein sequence ID" value="GAW92354.1"/>
    <property type="molecule type" value="Genomic_DNA"/>
</dbReference>
<feature type="domain" description="Glutamate/phenylalanine/leucine/valine/L-tryptophan dehydrogenase C-terminal" evidence="7">
    <location>
        <begin position="141"/>
        <end position="348"/>
    </location>
</feature>
<dbReference type="PRINTS" id="PR00082">
    <property type="entry name" value="GLFDHDRGNASE"/>
</dbReference>
<dbReference type="Gene3D" id="3.40.50.10860">
    <property type="entry name" value="Leucine Dehydrogenase, chain A, domain 1"/>
    <property type="match status" value="1"/>
</dbReference>
<dbReference type="CDD" id="cd01075">
    <property type="entry name" value="NAD_bind_Leu_Phe_Val_DH"/>
    <property type="match status" value="1"/>
</dbReference>
<evidence type="ECO:0000256" key="6">
    <source>
        <dbReference type="RuleBase" id="RU004417"/>
    </source>
</evidence>
<evidence type="ECO:0000256" key="4">
    <source>
        <dbReference type="PIRSR" id="PIRSR000188-1"/>
    </source>
</evidence>
<keyword evidence="5" id="KW-0547">Nucleotide-binding</keyword>
<dbReference type="Gene3D" id="3.40.50.720">
    <property type="entry name" value="NAD(P)-binding Rossmann-like Domain"/>
    <property type="match status" value="1"/>
</dbReference>
<evidence type="ECO:0000313" key="9">
    <source>
        <dbReference type="Proteomes" id="UP000197032"/>
    </source>
</evidence>
<gene>
    <name evidence="8" type="ORF">KKC1_15090</name>
</gene>
<dbReference type="Proteomes" id="UP000197032">
    <property type="component" value="Unassembled WGS sequence"/>
</dbReference>